<dbReference type="HOGENOM" id="CLU_179742_0_0_2"/>
<keyword evidence="2" id="KW-1185">Reference proteome</keyword>
<evidence type="ECO:0000313" key="2">
    <source>
        <dbReference type="Proteomes" id="UP000008136"/>
    </source>
</evidence>
<reference evidence="1 2" key="1">
    <citation type="submission" date="2011-03" db="EMBL/GenBank/DDBJ databases">
        <title>The complete genome of Archaeoglobus veneficus SNP6.</title>
        <authorList>
            <consortium name="US DOE Joint Genome Institute (JGI-PGF)"/>
            <person name="Lucas S."/>
            <person name="Copeland A."/>
            <person name="Lapidus A."/>
            <person name="Bruce D."/>
            <person name="Goodwin L."/>
            <person name="Pitluck S."/>
            <person name="Kyrpides N."/>
            <person name="Mavromatis K."/>
            <person name="Pagani I."/>
            <person name="Ivanova N."/>
            <person name="Mikhailova N."/>
            <person name="Lu M."/>
            <person name="Detter J.C."/>
            <person name="Tapia R."/>
            <person name="Han C."/>
            <person name="Land M."/>
            <person name="Hauser L."/>
            <person name="Markowitz V."/>
            <person name="Cheng J.-F."/>
            <person name="Hugenholtz P."/>
            <person name="Woyke T."/>
            <person name="Wu D."/>
            <person name="Spring S."/>
            <person name="Brambilla E."/>
            <person name="Klenk H.-P."/>
            <person name="Eisen J.A."/>
        </authorList>
    </citation>
    <scope>NUCLEOTIDE SEQUENCE [LARGE SCALE GENOMIC DNA]</scope>
    <source>
        <strain>SNP6</strain>
    </source>
</reference>
<name>F2KMM2_ARCVS</name>
<sequence length="110" mass="12886">MLTPEEEWGNLCRKILCSFELLRHVLREKAECSEDFITIFDPPYTLELFRKEEIIVLRANGEELAILRPDGIEVIAASEGDIEVLREWCVALTALTFRRYITRTKRKKTD</sequence>
<dbReference type="EMBL" id="CP002588">
    <property type="protein sequence ID" value="AEA47219.1"/>
    <property type="molecule type" value="Genomic_DNA"/>
</dbReference>
<protein>
    <submittedName>
        <fullName evidence="1">Uncharacterized protein</fullName>
    </submittedName>
</protein>
<dbReference type="KEGG" id="ave:Arcve_1212"/>
<evidence type="ECO:0000313" key="1">
    <source>
        <dbReference type="EMBL" id="AEA47219.1"/>
    </source>
</evidence>
<dbReference type="GeneID" id="10394329"/>
<accession>F2KMM2</accession>
<gene>
    <name evidence="1" type="ordered locus">Arcve_1212</name>
</gene>
<organism evidence="1 2">
    <name type="scientific">Archaeoglobus veneficus (strain DSM 11195 / SNP6)</name>
    <dbReference type="NCBI Taxonomy" id="693661"/>
    <lineage>
        <taxon>Archaea</taxon>
        <taxon>Methanobacteriati</taxon>
        <taxon>Methanobacteriota</taxon>
        <taxon>Archaeoglobi</taxon>
        <taxon>Archaeoglobales</taxon>
        <taxon>Archaeoglobaceae</taxon>
        <taxon>Archaeoglobus</taxon>
    </lineage>
</organism>
<dbReference type="AlphaFoldDB" id="F2KMM2"/>
<dbReference type="RefSeq" id="WP_013683882.1">
    <property type="nucleotide sequence ID" value="NC_015320.1"/>
</dbReference>
<dbReference type="eggNOG" id="arCOG10229">
    <property type="taxonomic scope" value="Archaea"/>
</dbReference>
<dbReference type="STRING" id="693661.Arcve_1212"/>
<proteinExistence type="predicted"/>
<dbReference type="Proteomes" id="UP000008136">
    <property type="component" value="Chromosome"/>
</dbReference>